<sequence>MKCDLRLHRIDGSQKRPPPSKPVATRRAPASSGRVRSKLRHSGPAVPFFSGFSAPPLESRQVLRCATASLSLVQAFLVAWTGSSVPNLSPPSSPGHHRRTLSLLFPDRIYSKPSRPNLCNRCWETSLSIAAFSLLYAYF</sequence>
<dbReference type="GeneID" id="80897976"/>
<feature type="region of interest" description="Disordered" evidence="1">
    <location>
        <begin position="1"/>
        <end position="40"/>
    </location>
</feature>
<dbReference type="Proteomes" id="UP001144673">
    <property type="component" value="Chromosome 4"/>
</dbReference>
<proteinExistence type="predicted"/>
<keyword evidence="3" id="KW-1185">Reference proteome</keyword>
<name>A0A9W8UKH8_AKAMU</name>
<accession>A0A9W8UKH8</accession>
<gene>
    <name evidence="2" type="ORF">LMH87_010817</name>
</gene>
<dbReference type="AlphaFoldDB" id="A0A9W8UKH8"/>
<dbReference type="RefSeq" id="XP_056051764.1">
    <property type="nucleotide sequence ID" value="XM_056199857.1"/>
</dbReference>
<organism evidence="2 3">
    <name type="scientific">Akanthomyces muscarius</name>
    <name type="common">Entomopathogenic fungus</name>
    <name type="synonym">Lecanicillium muscarium</name>
    <dbReference type="NCBI Taxonomy" id="2231603"/>
    <lineage>
        <taxon>Eukaryota</taxon>
        <taxon>Fungi</taxon>
        <taxon>Dikarya</taxon>
        <taxon>Ascomycota</taxon>
        <taxon>Pezizomycotina</taxon>
        <taxon>Sordariomycetes</taxon>
        <taxon>Hypocreomycetidae</taxon>
        <taxon>Hypocreales</taxon>
        <taxon>Cordycipitaceae</taxon>
        <taxon>Akanthomyces</taxon>
    </lineage>
</organism>
<protein>
    <submittedName>
        <fullName evidence="2">Uncharacterized protein</fullName>
    </submittedName>
</protein>
<dbReference type="KEGG" id="amus:LMH87_010817"/>
<evidence type="ECO:0000313" key="3">
    <source>
        <dbReference type="Proteomes" id="UP001144673"/>
    </source>
</evidence>
<reference evidence="2" key="1">
    <citation type="journal article" date="2023" name="Access Microbiol">
        <title>De-novo genome assembly for Akanthomyces muscarius, a biocontrol agent of insect agricultural pests.</title>
        <authorList>
            <person name="Erdos Z."/>
            <person name="Studholme D.J."/>
            <person name="Raymond B."/>
            <person name="Sharma M."/>
        </authorList>
    </citation>
    <scope>NUCLEOTIDE SEQUENCE</scope>
    <source>
        <strain evidence="2">Ve6</strain>
    </source>
</reference>
<evidence type="ECO:0000313" key="2">
    <source>
        <dbReference type="EMBL" id="KAJ4150050.1"/>
    </source>
</evidence>
<feature type="compositionally biased region" description="Basic and acidic residues" evidence="1">
    <location>
        <begin position="1"/>
        <end position="14"/>
    </location>
</feature>
<dbReference type="EMBL" id="JAJHUN010000009">
    <property type="protein sequence ID" value="KAJ4150050.1"/>
    <property type="molecule type" value="Genomic_DNA"/>
</dbReference>
<evidence type="ECO:0000256" key="1">
    <source>
        <dbReference type="SAM" id="MobiDB-lite"/>
    </source>
</evidence>
<comment type="caution">
    <text evidence="2">The sequence shown here is derived from an EMBL/GenBank/DDBJ whole genome shotgun (WGS) entry which is preliminary data.</text>
</comment>